<reference evidence="5 6" key="1">
    <citation type="submission" date="2022-03" db="EMBL/GenBank/DDBJ databases">
        <title>Isotopic signatures of nitrous oxide derived from detoxification processes.</title>
        <authorList>
            <person name="Behrendt U."/>
            <person name="Buchen C."/>
            <person name="Well R."/>
            <person name="Ulrich A."/>
            <person name="Rohe L."/>
            <person name="Kolb S."/>
            <person name="Schloter M."/>
            <person name="Horn M.A."/>
            <person name="Augustin J."/>
        </authorList>
    </citation>
    <scope>NUCLEOTIDE SEQUENCE [LARGE SCALE GENOMIC DNA]</scope>
    <source>
        <strain evidence="5 6">S4-C24</strain>
        <plasmid evidence="5 6">p1</plasmid>
    </source>
</reference>
<keyword evidence="2" id="KW-0547">Nucleotide-binding</keyword>
<dbReference type="PROSITE" id="PS50893">
    <property type="entry name" value="ABC_TRANSPORTER_2"/>
    <property type="match status" value="1"/>
</dbReference>
<dbReference type="PANTHER" id="PTHR42788:SF13">
    <property type="entry name" value="ALIPHATIC SULFONATES IMPORT ATP-BINDING PROTEIN SSUB"/>
    <property type="match status" value="1"/>
</dbReference>
<evidence type="ECO:0000313" key="6">
    <source>
        <dbReference type="Proteomes" id="UP000829069"/>
    </source>
</evidence>
<dbReference type="EMBL" id="CP093327">
    <property type="protein sequence ID" value="UNK47775.1"/>
    <property type="molecule type" value="Genomic_DNA"/>
</dbReference>
<dbReference type="PROSITE" id="PS00211">
    <property type="entry name" value="ABC_TRANSPORTER_1"/>
    <property type="match status" value="1"/>
</dbReference>
<dbReference type="GO" id="GO:0005524">
    <property type="term" value="F:ATP binding"/>
    <property type="evidence" value="ECO:0007669"/>
    <property type="project" value="UniProtKB-KW"/>
</dbReference>
<dbReference type="RefSeq" id="WP_241915474.1">
    <property type="nucleotide sequence ID" value="NZ_CP093327.1"/>
</dbReference>
<keyword evidence="1" id="KW-0813">Transport</keyword>
<proteinExistence type="predicted"/>
<sequence length="257" mass="28056">MANGRIVLEVENVRKVYGSKGTSFTAIDDVSLTVRHGQIMCVVGPSGAGKTTLLKCIAGLLNTTSGRVVVDDVVVTSPPPTLAMVFQDYQSSLLPWMRVEANVAQPLIARGMKKRDALATARETLEAVGLAGAERKYPWQLSGGMQQRVAIARGLAYKPEVLLMDEPFAAVDAQTRMELEDLVLSLRARFDITILLVTHDIDEAVYLADQVVVLSKAPTTVVDLVSIPFGQERNQIDTKDDHRFSELRGRVLGMIAH</sequence>
<dbReference type="SUPFAM" id="SSF52540">
    <property type="entry name" value="P-loop containing nucleoside triphosphate hydrolases"/>
    <property type="match status" value="1"/>
</dbReference>
<dbReference type="InterPro" id="IPR003439">
    <property type="entry name" value="ABC_transporter-like_ATP-bd"/>
</dbReference>
<dbReference type="InterPro" id="IPR003593">
    <property type="entry name" value="AAA+_ATPase"/>
</dbReference>
<name>A0ABY3WBS5_9MICC</name>
<dbReference type="Proteomes" id="UP000829069">
    <property type="component" value="Plasmid p1"/>
</dbReference>
<evidence type="ECO:0000256" key="3">
    <source>
        <dbReference type="ARBA" id="ARBA00022840"/>
    </source>
</evidence>
<protein>
    <submittedName>
        <fullName evidence="5">ABC transporter ATP-binding protein</fullName>
    </submittedName>
</protein>
<accession>A0ABY3WBS5</accession>
<keyword evidence="3 5" id="KW-0067">ATP-binding</keyword>
<geneLocation type="plasmid" evidence="5 6">
    <name>p1</name>
</geneLocation>
<dbReference type="InterPro" id="IPR050166">
    <property type="entry name" value="ABC_transporter_ATP-bind"/>
</dbReference>
<dbReference type="SMART" id="SM00382">
    <property type="entry name" value="AAA"/>
    <property type="match status" value="1"/>
</dbReference>
<organism evidence="5 6">
    <name type="scientific">Arthrobacter sulfonylureivorans</name>
    <dbReference type="NCBI Taxonomy" id="2486855"/>
    <lineage>
        <taxon>Bacteria</taxon>
        <taxon>Bacillati</taxon>
        <taxon>Actinomycetota</taxon>
        <taxon>Actinomycetes</taxon>
        <taxon>Micrococcales</taxon>
        <taxon>Micrococcaceae</taxon>
        <taxon>Arthrobacter</taxon>
    </lineage>
</organism>
<dbReference type="Gene3D" id="3.40.50.300">
    <property type="entry name" value="P-loop containing nucleotide triphosphate hydrolases"/>
    <property type="match status" value="1"/>
</dbReference>
<dbReference type="PANTHER" id="PTHR42788">
    <property type="entry name" value="TAURINE IMPORT ATP-BINDING PROTEIN-RELATED"/>
    <property type="match status" value="1"/>
</dbReference>
<evidence type="ECO:0000313" key="5">
    <source>
        <dbReference type="EMBL" id="UNK47775.1"/>
    </source>
</evidence>
<dbReference type="InterPro" id="IPR017871">
    <property type="entry name" value="ABC_transporter-like_CS"/>
</dbReference>
<feature type="domain" description="ABC transporter" evidence="4">
    <location>
        <begin position="8"/>
        <end position="241"/>
    </location>
</feature>
<keyword evidence="6" id="KW-1185">Reference proteome</keyword>
<dbReference type="InterPro" id="IPR027417">
    <property type="entry name" value="P-loop_NTPase"/>
</dbReference>
<evidence type="ECO:0000256" key="1">
    <source>
        <dbReference type="ARBA" id="ARBA00022448"/>
    </source>
</evidence>
<keyword evidence="5" id="KW-0614">Plasmid</keyword>
<evidence type="ECO:0000256" key="2">
    <source>
        <dbReference type="ARBA" id="ARBA00022741"/>
    </source>
</evidence>
<dbReference type="CDD" id="cd03293">
    <property type="entry name" value="ABC_NrtD_SsuB_transporters"/>
    <property type="match status" value="1"/>
</dbReference>
<evidence type="ECO:0000259" key="4">
    <source>
        <dbReference type="PROSITE" id="PS50893"/>
    </source>
</evidence>
<dbReference type="Pfam" id="PF00005">
    <property type="entry name" value="ABC_tran"/>
    <property type="match status" value="1"/>
</dbReference>
<gene>
    <name evidence="5" type="ORF">MNQ99_18805</name>
</gene>